<evidence type="ECO:0000313" key="2">
    <source>
        <dbReference type="EMBL" id="MQS15633.1"/>
    </source>
</evidence>
<organism evidence="2 3">
    <name type="scientific">Streptomyces kaniharaensis</name>
    <dbReference type="NCBI Taxonomy" id="212423"/>
    <lineage>
        <taxon>Bacteria</taxon>
        <taxon>Bacillati</taxon>
        <taxon>Actinomycetota</taxon>
        <taxon>Actinomycetes</taxon>
        <taxon>Kitasatosporales</taxon>
        <taxon>Streptomycetaceae</taxon>
        <taxon>Streptomyces</taxon>
    </lineage>
</organism>
<dbReference type="RefSeq" id="WP_153465250.1">
    <property type="nucleotide sequence ID" value="NZ_WBOF01000001.1"/>
</dbReference>
<keyword evidence="3" id="KW-1185">Reference proteome</keyword>
<evidence type="ECO:0000256" key="1">
    <source>
        <dbReference type="SAM" id="Phobius"/>
    </source>
</evidence>
<gene>
    <name evidence="2" type="ORF">F7Q99_26020</name>
</gene>
<name>A0A6N7L1G2_9ACTN</name>
<dbReference type="AlphaFoldDB" id="A0A6N7L1G2"/>
<evidence type="ECO:0000313" key="3">
    <source>
        <dbReference type="Proteomes" id="UP000450000"/>
    </source>
</evidence>
<sequence length="353" mass="35830">MTTGDSSDLVAMVVQALVQAASNTVGAAGAALGSEAVARVREGLRRAPHWAQAAGQVDATPGDPQAQQALARAVGELLGWNPGLAANLRARLSVVTTEPPPPQDAPVTVIGGGNRTSGQTAMGTNNTVAGGNIRTTHRHGSVAGLIGVLVAVAALVALGIHLNSGSSQDLGMPGGGLAAAPLTNTDQVRSVLPDLHAVPAGWRESRAPTAEPPSDCKGSGISAAEADLCSQSVASGTVTYRTADEDVRVQFRIVAGPSPLWADKAYDLIQASFTKGPSADPVAVPAVGDRSSAHRDGRTTGVLVKVGSTVLMVTYAPTSTDPRAAERVTPLARMFATRSQQAQTGRTPDASVQ</sequence>
<accession>A0A6N7L1G2</accession>
<keyword evidence="1" id="KW-0812">Transmembrane</keyword>
<dbReference type="EMBL" id="WBOF01000001">
    <property type="protein sequence ID" value="MQS15633.1"/>
    <property type="molecule type" value="Genomic_DNA"/>
</dbReference>
<reference evidence="2 3" key="1">
    <citation type="submission" date="2019-09" db="EMBL/GenBank/DDBJ databases">
        <title>Genome Sequences of Streptomyces kaniharaensis ATCC 21070.</title>
        <authorList>
            <person name="Zhu W."/>
            <person name="De Crecy-Lagard V."/>
            <person name="Richards N.G."/>
        </authorList>
    </citation>
    <scope>NUCLEOTIDE SEQUENCE [LARGE SCALE GENOMIC DNA]</scope>
    <source>
        <strain evidence="2 3">SF-557</strain>
    </source>
</reference>
<dbReference type="OrthoDB" id="4243960at2"/>
<keyword evidence="1" id="KW-1133">Transmembrane helix</keyword>
<protein>
    <submittedName>
        <fullName evidence="2">Uncharacterized protein</fullName>
    </submittedName>
</protein>
<proteinExistence type="predicted"/>
<keyword evidence="1" id="KW-0472">Membrane</keyword>
<feature type="transmembrane region" description="Helical" evidence="1">
    <location>
        <begin position="142"/>
        <end position="162"/>
    </location>
</feature>
<comment type="caution">
    <text evidence="2">The sequence shown here is derived from an EMBL/GenBank/DDBJ whole genome shotgun (WGS) entry which is preliminary data.</text>
</comment>
<dbReference type="Proteomes" id="UP000450000">
    <property type="component" value="Unassembled WGS sequence"/>
</dbReference>